<reference evidence="1 2" key="1">
    <citation type="journal article" date="2016" name="Front. Microbiol.">
        <title>Genomic Resource of Rice Seed Associated Bacteria.</title>
        <authorList>
            <person name="Midha S."/>
            <person name="Bansal K."/>
            <person name="Sharma S."/>
            <person name="Kumar N."/>
            <person name="Patil P.P."/>
            <person name="Chaudhry V."/>
            <person name="Patil P.B."/>
        </authorList>
    </citation>
    <scope>NUCLEOTIDE SEQUENCE [LARGE SCALE GENOMIC DNA]</scope>
    <source>
        <strain evidence="1 2">NS115</strain>
    </source>
</reference>
<gene>
    <name evidence="1" type="ORF">NS115_08335</name>
</gene>
<protein>
    <submittedName>
        <fullName evidence="1">Bacitracin ABC transporter permease</fullName>
    </submittedName>
</protein>
<accession>A0ACC4ZXX1</accession>
<name>A0ACC4ZXX1_9BACL</name>
<sequence>MLINVDFALFHWINELADHLAFLNGTMRFLAQYAPYLFGVALLMYWFTFK</sequence>
<keyword evidence="2" id="KW-1185">Reference proteome</keyword>
<comment type="caution">
    <text evidence="1">The sequence shown here is derived from an EMBL/GenBank/DDBJ whole genome shotgun (WGS) entry which is preliminary data.</text>
</comment>
<feature type="non-terminal residue" evidence="1">
    <location>
        <position position="50"/>
    </location>
</feature>
<proteinExistence type="predicted"/>
<evidence type="ECO:0000313" key="2">
    <source>
        <dbReference type="Proteomes" id="UP000074866"/>
    </source>
</evidence>
<dbReference type="EMBL" id="LDRX01000034">
    <property type="protein sequence ID" value="KTS83154.1"/>
    <property type="molecule type" value="Genomic_DNA"/>
</dbReference>
<evidence type="ECO:0000313" key="1">
    <source>
        <dbReference type="EMBL" id="KTS83154.1"/>
    </source>
</evidence>
<organism evidence="1 2">
    <name type="scientific">Paenibacillus jamilae</name>
    <dbReference type="NCBI Taxonomy" id="114136"/>
    <lineage>
        <taxon>Bacteria</taxon>
        <taxon>Bacillati</taxon>
        <taxon>Bacillota</taxon>
        <taxon>Bacilli</taxon>
        <taxon>Bacillales</taxon>
        <taxon>Paenibacillaceae</taxon>
        <taxon>Paenibacillus</taxon>
    </lineage>
</organism>
<dbReference type="Proteomes" id="UP000074866">
    <property type="component" value="Unassembled WGS sequence"/>
</dbReference>